<proteinExistence type="predicted"/>
<name>A0AAN6TYM2_9PEZI</name>
<dbReference type="GeneID" id="87833140"/>
<organism evidence="1 2">
    <name type="scientific">Parathielavia appendiculata</name>
    <dbReference type="NCBI Taxonomy" id="2587402"/>
    <lineage>
        <taxon>Eukaryota</taxon>
        <taxon>Fungi</taxon>
        <taxon>Dikarya</taxon>
        <taxon>Ascomycota</taxon>
        <taxon>Pezizomycotina</taxon>
        <taxon>Sordariomycetes</taxon>
        <taxon>Sordariomycetidae</taxon>
        <taxon>Sordariales</taxon>
        <taxon>Chaetomiaceae</taxon>
        <taxon>Parathielavia</taxon>
    </lineage>
</organism>
<evidence type="ECO:0000313" key="1">
    <source>
        <dbReference type="EMBL" id="KAK4123178.1"/>
    </source>
</evidence>
<accession>A0AAN6TYM2</accession>
<dbReference type="RefSeq" id="XP_062646949.1">
    <property type="nucleotide sequence ID" value="XM_062796372.1"/>
</dbReference>
<reference evidence="1" key="2">
    <citation type="submission" date="2023-05" db="EMBL/GenBank/DDBJ databases">
        <authorList>
            <consortium name="Lawrence Berkeley National Laboratory"/>
            <person name="Steindorff A."/>
            <person name="Hensen N."/>
            <person name="Bonometti L."/>
            <person name="Westerberg I."/>
            <person name="Brannstrom I.O."/>
            <person name="Guillou S."/>
            <person name="Cros-Aarteil S."/>
            <person name="Calhoun S."/>
            <person name="Haridas S."/>
            <person name="Kuo A."/>
            <person name="Mondo S."/>
            <person name="Pangilinan J."/>
            <person name="Riley R."/>
            <person name="Labutti K."/>
            <person name="Andreopoulos B."/>
            <person name="Lipzen A."/>
            <person name="Chen C."/>
            <person name="Yanf M."/>
            <person name="Daum C."/>
            <person name="Ng V."/>
            <person name="Clum A."/>
            <person name="Ohm R."/>
            <person name="Martin F."/>
            <person name="Silar P."/>
            <person name="Natvig D."/>
            <person name="Lalanne C."/>
            <person name="Gautier V."/>
            <person name="Ament-Velasquez S.L."/>
            <person name="Kruys A."/>
            <person name="Hutchinson M.I."/>
            <person name="Powell A.J."/>
            <person name="Barry K."/>
            <person name="Miller A.N."/>
            <person name="Grigoriev I.V."/>
            <person name="Debuchy R."/>
            <person name="Gladieux P."/>
            <person name="Thoren M.H."/>
            <person name="Johannesson H."/>
        </authorList>
    </citation>
    <scope>NUCLEOTIDE SEQUENCE</scope>
    <source>
        <strain evidence="1">CBS 731.68</strain>
    </source>
</reference>
<dbReference type="AlphaFoldDB" id="A0AAN6TYM2"/>
<reference evidence="1" key="1">
    <citation type="journal article" date="2023" name="Mol. Phylogenet. Evol.">
        <title>Genome-scale phylogeny and comparative genomics of the fungal order Sordariales.</title>
        <authorList>
            <person name="Hensen N."/>
            <person name="Bonometti L."/>
            <person name="Westerberg I."/>
            <person name="Brannstrom I.O."/>
            <person name="Guillou S."/>
            <person name="Cros-Aarteil S."/>
            <person name="Calhoun S."/>
            <person name="Haridas S."/>
            <person name="Kuo A."/>
            <person name="Mondo S."/>
            <person name="Pangilinan J."/>
            <person name="Riley R."/>
            <person name="LaButti K."/>
            <person name="Andreopoulos B."/>
            <person name="Lipzen A."/>
            <person name="Chen C."/>
            <person name="Yan M."/>
            <person name="Daum C."/>
            <person name="Ng V."/>
            <person name="Clum A."/>
            <person name="Steindorff A."/>
            <person name="Ohm R.A."/>
            <person name="Martin F."/>
            <person name="Silar P."/>
            <person name="Natvig D.O."/>
            <person name="Lalanne C."/>
            <person name="Gautier V."/>
            <person name="Ament-Velasquez S.L."/>
            <person name="Kruys A."/>
            <person name="Hutchinson M.I."/>
            <person name="Powell A.J."/>
            <person name="Barry K."/>
            <person name="Miller A.N."/>
            <person name="Grigoriev I.V."/>
            <person name="Debuchy R."/>
            <person name="Gladieux P."/>
            <person name="Hiltunen Thoren M."/>
            <person name="Johannesson H."/>
        </authorList>
    </citation>
    <scope>NUCLEOTIDE SEQUENCE</scope>
    <source>
        <strain evidence="1">CBS 731.68</strain>
    </source>
</reference>
<evidence type="ECO:0000313" key="2">
    <source>
        <dbReference type="Proteomes" id="UP001302602"/>
    </source>
</evidence>
<keyword evidence="2" id="KW-1185">Reference proteome</keyword>
<comment type="caution">
    <text evidence="1">The sequence shown here is derived from an EMBL/GenBank/DDBJ whole genome shotgun (WGS) entry which is preliminary data.</text>
</comment>
<protein>
    <submittedName>
        <fullName evidence="1">Uncharacterized protein</fullName>
    </submittedName>
</protein>
<sequence length="206" mass="24162">MFKRHWHRRDNGDDAMWSFEKFCNFVSATAWRWKQGHAIPDQKSWDLILDVLAGSMTWTSPYFTWNATIMFYYYYSRRKPVGPQARREEWTGYTGVLQGIIAEIPTRRREWLQRTLSLDIHHFFPTFIKDENHCRRMVAIARRLAIQNGCNIALPSRKATPETPPPETWNSRAWVAALFGFAPTRSSLEDEESRADGGFRNESSVI</sequence>
<dbReference type="Proteomes" id="UP001302602">
    <property type="component" value="Unassembled WGS sequence"/>
</dbReference>
<gene>
    <name evidence="1" type="ORF">N657DRAFT_681311</name>
</gene>
<dbReference type="EMBL" id="MU853229">
    <property type="protein sequence ID" value="KAK4123178.1"/>
    <property type="molecule type" value="Genomic_DNA"/>
</dbReference>